<evidence type="ECO:0000256" key="1">
    <source>
        <dbReference type="ARBA" id="ARBA00006547"/>
    </source>
</evidence>
<proteinExistence type="inferred from homology"/>
<evidence type="ECO:0000313" key="3">
    <source>
        <dbReference type="EMBL" id="NHE58105.1"/>
    </source>
</evidence>
<sequence>MFTNQVELSLFNEHLEDKTLQAYFNRVGYSGEKEATYSTLELLHYLHPQAIPFENLNPFLGIPVRLQLSDLVKKMVLEGRGGYCFEQNILFGHVLRTMGFLVKGLSARVFWEVPEGEVKPRDHMLLLVQVGGRKYIADVGFGGSSFTAPLSLDQMEEQLTPHEKYRINKVDEFFYLEIMIREEWRLLYRFSLEPQLLPDYEVVNWYLGHHPASMFVTSLMAARCMPWGRYALLNNQFTTHRKNEESIKQTLTDIKEYKALLEEVFLIQLPDHEGMMEKLKKVVTEA</sequence>
<reference evidence="3 4" key="1">
    <citation type="submission" date="2020-03" db="EMBL/GenBank/DDBJ databases">
        <title>Cyclobacterium plantarum sp. nov., a marine bacterium isolated from a coastal-marine wetland.</title>
        <authorList>
            <person name="Sanchez-Porro C."/>
            <person name="Ventosa A."/>
            <person name="Amoozegar M."/>
        </authorList>
    </citation>
    <scope>NUCLEOTIDE SEQUENCE [LARGE SCALE GENOMIC DNA]</scope>
    <source>
        <strain evidence="3 4">GBPx2</strain>
    </source>
</reference>
<comment type="caution">
    <text evidence="3">The sequence shown here is derived from an EMBL/GenBank/DDBJ whole genome shotgun (WGS) entry which is preliminary data.</text>
</comment>
<keyword evidence="4" id="KW-1185">Reference proteome</keyword>
<comment type="similarity">
    <text evidence="1 2">Belongs to the arylamine N-acetyltransferase family.</text>
</comment>
<dbReference type="PANTHER" id="PTHR11786:SF0">
    <property type="entry name" value="ARYLAMINE N-ACETYLTRANSFERASE 4-RELATED"/>
    <property type="match status" value="1"/>
</dbReference>
<dbReference type="RefSeq" id="WP_166148193.1">
    <property type="nucleotide sequence ID" value="NZ_JAANYN010000006.1"/>
</dbReference>
<dbReference type="PANTHER" id="PTHR11786">
    <property type="entry name" value="N-HYDROXYARYLAMINE O-ACETYLTRANSFERASE"/>
    <property type="match status" value="1"/>
</dbReference>
<dbReference type="Proteomes" id="UP000649799">
    <property type="component" value="Unassembled WGS sequence"/>
</dbReference>
<evidence type="ECO:0000256" key="2">
    <source>
        <dbReference type="RuleBase" id="RU003452"/>
    </source>
</evidence>
<dbReference type="PRINTS" id="PR01543">
    <property type="entry name" value="ANATRNSFRASE"/>
</dbReference>
<dbReference type="Gene3D" id="3.30.2140.10">
    <property type="entry name" value="Arylamine N-acetyltransferase"/>
    <property type="match status" value="1"/>
</dbReference>
<protein>
    <submittedName>
        <fullName evidence="3">Arylamine N-acetyltransferase</fullName>
    </submittedName>
</protein>
<dbReference type="SUPFAM" id="SSF54001">
    <property type="entry name" value="Cysteine proteinases"/>
    <property type="match status" value="1"/>
</dbReference>
<dbReference type="EMBL" id="JAANYN010000006">
    <property type="protein sequence ID" value="NHE58105.1"/>
    <property type="molecule type" value="Genomic_DNA"/>
</dbReference>
<name>A0ABX0H9R3_9BACT</name>
<dbReference type="InterPro" id="IPR038765">
    <property type="entry name" value="Papain-like_cys_pep_sf"/>
</dbReference>
<dbReference type="Pfam" id="PF00797">
    <property type="entry name" value="Acetyltransf_2"/>
    <property type="match status" value="1"/>
</dbReference>
<accession>A0ABX0H9R3</accession>
<dbReference type="InterPro" id="IPR001447">
    <property type="entry name" value="Arylamine_N-AcTrfase"/>
</dbReference>
<gene>
    <name evidence="3" type="ORF">G9Q97_14935</name>
</gene>
<dbReference type="Gene3D" id="2.40.128.150">
    <property type="entry name" value="Cysteine proteinases"/>
    <property type="match status" value="1"/>
</dbReference>
<organism evidence="3 4">
    <name type="scientific">Cyclobacterium plantarum</name>
    <dbReference type="NCBI Taxonomy" id="2716263"/>
    <lineage>
        <taxon>Bacteria</taxon>
        <taxon>Pseudomonadati</taxon>
        <taxon>Bacteroidota</taxon>
        <taxon>Cytophagia</taxon>
        <taxon>Cytophagales</taxon>
        <taxon>Cyclobacteriaceae</taxon>
        <taxon>Cyclobacterium</taxon>
    </lineage>
</organism>
<evidence type="ECO:0000313" key="4">
    <source>
        <dbReference type="Proteomes" id="UP000649799"/>
    </source>
</evidence>